<keyword evidence="4" id="KW-1185">Reference proteome</keyword>
<gene>
    <name evidence="3" type="ORF">GTG28_14020</name>
</gene>
<dbReference type="RefSeq" id="WP_160931003.1">
    <property type="nucleotide sequence ID" value="NZ_WWEU01000004.1"/>
</dbReference>
<protein>
    <submittedName>
        <fullName evidence="3">FAD-dependent oxidoreductase</fullName>
    </submittedName>
</protein>
<sequence length="479" mass="53033">MLEENKKSDRPTIAIIGGGIAGSTSALHLAEIGLNVVLVEKSPSLVSGPPICHLHAGGNLYRDISADQCIELLKQSIDSVRLYPHTINRRPTVIAVPKSDRGNPHDLIERLETIKSCYQKLVDADKRNQVLGLPADYYKLYSYDDLQRVAKLKQSTQPSSFDDWIIPFAKSVDIDSLQFPVIAVQEYGWSAFRVASSATIVLESLDNCQLYTDTQVVALNKHGTGWQLECLHAEGKKIHIDADYLVNACGYETGKIDDLALAPRERLVEFKAAYVTCWDECHELWPEVVFHGPRGTPNGMAQLTPYAGGVFQLHGMTEDITLFSDGLVSSNSMSSQPQLSQRLTKKLHSGWDKSMALERTYRAIDHMAKFIPSYKSAHELGTPLFGAQQIPGTDQTLRAADVSFEGENYARVEVVKGSSALEAAMRIADKWELFSYGDSSIESLHPLSMSLTAREVELKAEELAMQRNYPAELAAIYGN</sequence>
<dbReference type="SUPFAM" id="SSF51905">
    <property type="entry name" value="FAD/NAD(P)-binding domain"/>
    <property type="match status" value="1"/>
</dbReference>
<dbReference type="Pfam" id="PF01266">
    <property type="entry name" value="DAO"/>
    <property type="match status" value="1"/>
</dbReference>
<comment type="caution">
    <text evidence="3">The sequence shown here is derived from an EMBL/GenBank/DDBJ whole genome shotgun (WGS) entry which is preliminary data.</text>
</comment>
<feature type="domain" description="FAD dependent oxidoreductase" evidence="2">
    <location>
        <begin position="13"/>
        <end position="45"/>
    </location>
</feature>
<dbReference type="Proteomes" id="UP000478571">
    <property type="component" value="Unassembled WGS sequence"/>
</dbReference>
<proteinExistence type="predicted"/>
<dbReference type="Gene3D" id="3.50.50.60">
    <property type="entry name" value="FAD/NAD(P)-binding domain"/>
    <property type="match status" value="1"/>
</dbReference>
<evidence type="ECO:0000256" key="1">
    <source>
        <dbReference type="ARBA" id="ARBA00023002"/>
    </source>
</evidence>
<evidence type="ECO:0000259" key="2">
    <source>
        <dbReference type="Pfam" id="PF01266"/>
    </source>
</evidence>
<dbReference type="GO" id="GO:0016491">
    <property type="term" value="F:oxidoreductase activity"/>
    <property type="evidence" value="ECO:0007669"/>
    <property type="project" value="UniProtKB-KW"/>
</dbReference>
<accession>A0A6L8LZ19</accession>
<name>A0A6L8LZ19_9VIBR</name>
<evidence type="ECO:0000313" key="3">
    <source>
        <dbReference type="EMBL" id="MYM60346.1"/>
    </source>
</evidence>
<reference evidence="3 4" key="1">
    <citation type="submission" date="2020-01" db="EMBL/GenBank/DDBJ databases">
        <title>Draft Genome Sequence of Vibrio sp. strain OCN044, Isolated from a Healthy Coral at Palmyra Atoll.</title>
        <authorList>
            <person name="Videau P."/>
            <person name="Loughran R."/>
            <person name="Esquivel A."/>
            <person name="Deadmond M."/>
            <person name="Paddock B.E."/>
            <person name="Saw J.H."/>
            <person name="Ushijima B."/>
        </authorList>
    </citation>
    <scope>NUCLEOTIDE SEQUENCE [LARGE SCALE GENOMIC DNA]</scope>
    <source>
        <strain evidence="3 4">OCN044</strain>
    </source>
</reference>
<evidence type="ECO:0000313" key="4">
    <source>
        <dbReference type="Proteomes" id="UP000478571"/>
    </source>
</evidence>
<dbReference type="InterPro" id="IPR036188">
    <property type="entry name" value="FAD/NAD-bd_sf"/>
</dbReference>
<organism evidence="3 4">
    <name type="scientific">Vibrio tetraodonis subsp. pristinus</name>
    <dbReference type="NCBI Taxonomy" id="2695891"/>
    <lineage>
        <taxon>Bacteria</taxon>
        <taxon>Pseudomonadati</taxon>
        <taxon>Pseudomonadota</taxon>
        <taxon>Gammaproteobacteria</taxon>
        <taxon>Vibrionales</taxon>
        <taxon>Vibrionaceae</taxon>
        <taxon>Vibrio</taxon>
    </lineage>
</organism>
<dbReference type="EMBL" id="WWEU01000004">
    <property type="protein sequence ID" value="MYM60346.1"/>
    <property type="molecule type" value="Genomic_DNA"/>
</dbReference>
<keyword evidence="1" id="KW-0560">Oxidoreductase</keyword>
<dbReference type="AlphaFoldDB" id="A0A6L8LZ19"/>
<dbReference type="InterPro" id="IPR006076">
    <property type="entry name" value="FAD-dep_OxRdtase"/>
</dbReference>